<dbReference type="SUPFAM" id="SSF49785">
    <property type="entry name" value="Galactose-binding domain-like"/>
    <property type="match status" value="1"/>
</dbReference>
<comment type="caution">
    <text evidence="2">The sequence shown here is derived from an EMBL/GenBank/DDBJ whole genome shotgun (WGS) entry which is preliminary data.</text>
</comment>
<dbReference type="Pfam" id="PF00754">
    <property type="entry name" value="F5_F8_type_C"/>
    <property type="match status" value="1"/>
</dbReference>
<gene>
    <name evidence="2" type="ORF">GCM10011491_46550</name>
</gene>
<reference evidence="2" key="1">
    <citation type="journal article" date="2014" name="Int. J. Syst. Evol. Microbiol.">
        <title>Complete genome sequence of Corynebacterium casei LMG S-19264T (=DSM 44701T), isolated from a smear-ripened cheese.</title>
        <authorList>
            <consortium name="US DOE Joint Genome Institute (JGI-PGF)"/>
            <person name="Walter F."/>
            <person name="Albersmeier A."/>
            <person name="Kalinowski J."/>
            <person name="Ruckert C."/>
        </authorList>
    </citation>
    <scope>NUCLEOTIDE SEQUENCE</scope>
    <source>
        <strain evidence="2">CGMCC 1.15082</strain>
    </source>
</reference>
<dbReference type="Gene3D" id="2.60.120.260">
    <property type="entry name" value="Galactose-binding domain-like"/>
    <property type="match status" value="1"/>
</dbReference>
<accession>A0A916SQU0</accession>
<sequence length="178" mass="20363">MYFILFSLIAINSYNTYRFSVKLSSNPDYATEFNCFDRSKIPKMFCMTITASTVLEEELGPSKLTAAIDPGWHALPPITYPQMLEIDFRRHRLVKTVSFRPQSGHPDRAPKGVTIETSDDKSEWKQIYSNELTCSQDSERWNTLVLPDKIRTRYIRIQIISNCGNPGSLTLKGLKFGS</sequence>
<dbReference type="InterPro" id="IPR000421">
    <property type="entry name" value="FA58C"/>
</dbReference>
<evidence type="ECO:0000313" key="3">
    <source>
        <dbReference type="Proteomes" id="UP000646478"/>
    </source>
</evidence>
<evidence type="ECO:0000313" key="2">
    <source>
        <dbReference type="EMBL" id="GGB13552.1"/>
    </source>
</evidence>
<dbReference type="InterPro" id="IPR008979">
    <property type="entry name" value="Galactose-bd-like_sf"/>
</dbReference>
<feature type="domain" description="F5/8 type C" evidence="1">
    <location>
        <begin position="30"/>
        <end position="178"/>
    </location>
</feature>
<dbReference type="Proteomes" id="UP000646478">
    <property type="component" value="Unassembled WGS sequence"/>
</dbReference>
<dbReference type="AlphaFoldDB" id="A0A916SQU0"/>
<proteinExistence type="predicted"/>
<organism evidence="2 3">
    <name type="scientific">Brucella endophytica</name>
    <dbReference type="NCBI Taxonomy" id="1963359"/>
    <lineage>
        <taxon>Bacteria</taxon>
        <taxon>Pseudomonadati</taxon>
        <taxon>Pseudomonadota</taxon>
        <taxon>Alphaproteobacteria</taxon>
        <taxon>Hyphomicrobiales</taxon>
        <taxon>Brucellaceae</taxon>
        <taxon>Brucella/Ochrobactrum group</taxon>
        <taxon>Brucella</taxon>
    </lineage>
</organism>
<dbReference type="EMBL" id="BMHH01000051">
    <property type="protein sequence ID" value="GGB13552.1"/>
    <property type="molecule type" value="Genomic_DNA"/>
</dbReference>
<dbReference type="PROSITE" id="PS50022">
    <property type="entry name" value="FA58C_3"/>
    <property type="match status" value="1"/>
</dbReference>
<evidence type="ECO:0000259" key="1">
    <source>
        <dbReference type="PROSITE" id="PS50022"/>
    </source>
</evidence>
<reference evidence="2" key="2">
    <citation type="submission" date="2020-09" db="EMBL/GenBank/DDBJ databases">
        <authorList>
            <person name="Sun Q."/>
            <person name="Zhou Y."/>
        </authorList>
    </citation>
    <scope>NUCLEOTIDE SEQUENCE</scope>
    <source>
        <strain evidence="2">CGMCC 1.15082</strain>
    </source>
</reference>
<name>A0A916SQU0_9HYPH</name>
<protein>
    <recommendedName>
        <fullName evidence="1">F5/8 type C domain-containing protein</fullName>
    </recommendedName>
</protein>
<keyword evidence="3" id="KW-1185">Reference proteome</keyword>